<accession>A0A2V0Q540</accession>
<dbReference type="Proteomes" id="UP000248291">
    <property type="component" value="Unassembled WGS sequence"/>
</dbReference>
<sequence length="60" mass="6454">MAHGGRSRYRNEHILCRSGPGDASFVREGACTSNRNVAFEIQPSRTSEASPGPLPQVIAN</sequence>
<dbReference type="EMBL" id="BGKA01000263">
    <property type="protein sequence ID" value="GBH20652.1"/>
    <property type="molecule type" value="Genomic_DNA"/>
</dbReference>
<dbReference type="Proteomes" id="UP000247480">
    <property type="component" value="Unassembled WGS sequence"/>
</dbReference>
<evidence type="ECO:0000313" key="4">
    <source>
        <dbReference type="Proteomes" id="UP000247480"/>
    </source>
</evidence>
<reference evidence="3 5" key="2">
    <citation type="submission" date="2018-04" db="EMBL/GenBank/DDBJ databases">
        <title>Draft genome sequence of Pseudomonas syringae pv. actinidiae biovar 3 strains isolated from kiwifruit in Kagawa prefecture.</title>
        <authorList>
            <person name="Tabuchi M."/>
            <person name="Saito M."/>
            <person name="Fujiwara S."/>
            <person name="Sasa N."/>
            <person name="Akimitsu K."/>
            <person name="Gomi K."/>
            <person name="Konishi-Sugita S."/>
            <person name="Hamano K."/>
            <person name="Kataoka I."/>
        </authorList>
    </citation>
    <scope>NUCLEOTIDE SEQUENCE [LARGE SCALE GENOMIC DNA]</scope>
    <source>
        <strain evidence="3 5">MAFF212211</strain>
    </source>
</reference>
<organism evidence="2 4">
    <name type="scientific">Pseudomonas syringae pv. actinidiae</name>
    <dbReference type="NCBI Taxonomy" id="103796"/>
    <lineage>
        <taxon>Bacteria</taxon>
        <taxon>Pseudomonadati</taxon>
        <taxon>Pseudomonadota</taxon>
        <taxon>Gammaproteobacteria</taxon>
        <taxon>Pseudomonadales</taxon>
        <taxon>Pseudomonadaceae</taxon>
        <taxon>Pseudomonas</taxon>
        <taxon>Pseudomonas syringae</taxon>
    </lineage>
</organism>
<reference evidence="2 4" key="1">
    <citation type="submission" date="2018-04" db="EMBL/GenBank/DDBJ databases">
        <title>Draft genome sequence of Pseudomonas syringae pv. actinidiae biovar 1 strains isolated from kiwifruit in Kagawa prefecture.</title>
        <authorList>
            <person name="Tabuchi M."/>
            <person name="Saito M."/>
            <person name="Fujiwara S."/>
            <person name="Sasa N."/>
            <person name="Akimitsu K."/>
            <person name="Gomi K."/>
            <person name="Konishi-Sugita S."/>
            <person name="Hamano K."/>
            <person name="Kataoka I."/>
        </authorList>
    </citation>
    <scope>NUCLEOTIDE SEQUENCE [LARGE SCALE GENOMIC DNA]</scope>
    <source>
        <strain evidence="2 4">MAFF212206</strain>
    </source>
</reference>
<evidence type="ECO:0000313" key="5">
    <source>
        <dbReference type="Proteomes" id="UP000248291"/>
    </source>
</evidence>
<dbReference type="EMBL" id="BGJZ01000054">
    <property type="protein sequence ID" value="GBH07759.1"/>
    <property type="molecule type" value="Genomic_DNA"/>
</dbReference>
<dbReference type="AlphaFoldDB" id="A0A2V0Q540"/>
<comment type="caution">
    <text evidence="2">The sequence shown here is derived from an EMBL/GenBank/DDBJ whole genome shotgun (WGS) entry which is preliminary data.</text>
</comment>
<gene>
    <name evidence="2" type="ORF">KPSA1_01119</name>
    <name evidence="3" type="ORF">KPSA3_06686</name>
</gene>
<evidence type="ECO:0000313" key="2">
    <source>
        <dbReference type="EMBL" id="GBH07759.1"/>
    </source>
</evidence>
<name>A0A2V0Q540_PSESF</name>
<evidence type="ECO:0000256" key="1">
    <source>
        <dbReference type="SAM" id="MobiDB-lite"/>
    </source>
</evidence>
<feature type="region of interest" description="Disordered" evidence="1">
    <location>
        <begin position="41"/>
        <end position="60"/>
    </location>
</feature>
<evidence type="ECO:0000313" key="3">
    <source>
        <dbReference type="EMBL" id="GBH20652.1"/>
    </source>
</evidence>
<proteinExistence type="predicted"/>
<protein>
    <submittedName>
        <fullName evidence="2">Uncharacterized protein</fullName>
    </submittedName>
</protein>